<dbReference type="PROSITE" id="PS50109">
    <property type="entry name" value="HIS_KIN"/>
    <property type="match status" value="1"/>
</dbReference>
<dbReference type="EC" id="2.7.13.3" evidence="2"/>
<sequence length="157" mass="16758">MRLGSGLSLSREPVSLGAVVTAVVDEIEAASPSARIVLKDGANTVGQWDRAKLSRLVMNLLRNAVQYGDPEQAIQVVLDESDGNARLRIENAGDPIPADVLSQIFEPMTRGDADVQRRGTNLGLGLFICRQIVDAHGGNISVRSDATGTHFLVLLPC</sequence>
<dbReference type="RefSeq" id="WP_088387814.1">
    <property type="nucleotide sequence ID" value="NZ_NIOF01000018.1"/>
</dbReference>
<dbReference type="EMBL" id="NIOF01000018">
    <property type="protein sequence ID" value="OWQ84077.1"/>
    <property type="molecule type" value="Genomic_DNA"/>
</dbReference>
<dbReference type="SUPFAM" id="SSF55874">
    <property type="entry name" value="ATPase domain of HSP90 chaperone/DNA topoisomerase II/histidine kinase"/>
    <property type="match status" value="1"/>
</dbReference>
<keyword evidence="3" id="KW-0597">Phosphoprotein</keyword>
<organism evidence="5 6">
    <name type="scientific">Roseateles aquatilis</name>
    <dbReference type="NCBI Taxonomy" id="431061"/>
    <lineage>
        <taxon>Bacteria</taxon>
        <taxon>Pseudomonadati</taxon>
        <taxon>Pseudomonadota</taxon>
        <taxon>Betaproteobacteria</taxon>
        <taxon>Burkholderiales</taxon>
        <taxon>Sphaerotilaceae</taxon>
        <taxon>Roseateles</taxon>
    </lineage>
</organism>
<dbReference type="Pfam" id="PF02518">
    <property type="entry name" value="HATPase_c"/>
    <property type="match status" value="1"/>
</dbReference>
<dbReference type="InterPro" id="IPR005467">
    <property type="entry name" value="His_kinase_dom"/>
</dbReference>
<name>A0A246IVL6_9BURK</name>
<dbReference type="InterPro" id="IPR003594">
    <property type="entry name" value="HATPase_dom"/>
</dbReference>
<comment type="caution">
    <text evidence="5">The sequence shown here is derived from an EMBL/GenBank/DDBJ whole genome shotgun (WGS) entry which is preliminary data.</text>
</comment>
<comment type="catalytic activity">
    <reaction evidence="1">
        <text>ATP + protein L-histidine = ADP + protein N-phospho-L-histidine.</text>
        <dbReference type="EC" id="2.7.13.3"/>
    </reaction>
</comment>
<evidence type="ECO:0000313" key="6">
    <source>
        <dbReference type="Proteomes" id="UP000197468"/>
    </source>
</evidence>
<reference evidence="5 6" key="1">
    <citation type="journal article" date="2008" name="Int. J. Syst. Evol. Microbiol.">
        <title>Description of Roseateles aquatilis sp. nov. and Roseateles terrae sp. nov., in the class Betaproteobacteria, and emended description of the genus Roseateles.</title>
        <authorList>
            <person name="Gomila M."/>
            <person name="Bowien B."/>
            <person name="Falsen E."/>
            <person name="Moore E.R."/>
            <person name="Lalucat J."/>
        </authorList>
    </citation>
    <scope>NUCLEOTIDE SEQUENCE [LARGE SCALE GENOMIC DNA]</scope>
    <source>
        <strain evidence="5 6">CCUG 48205</strain>
    </source>
</reference>
<evidence type="ECO:0000313" key="5">
    <source>
        <dbReference type="EMBL" id="OWQ84077.1"/>
    </source>
</evidence>
<dbReference type="InterPro" id="IPR004358">
    <property type="entry name" value="Sig_transdc_His_kin-like_C"/>
</dbReference>
<evidence type="ECO:0000256" key="1">
    <source>
        <dbReference type="ARBA" id="ARBA00000085"/>
    </source>
</evidence>
<evidence type="ECO:0000256" key="2">
    <source>
        <dbReference type="ARBA" id="ARBA00012438"/>
    </source>
</evidence>
<dbReference type="CDD" id="cd00075">
    <property type="entry name" value="HATPase"/>
    <property type="match status" value="1"/>
</dbReference>
<dbReference type="PRINTS" id="PR00344">
    <property type="entry name" value="BCTRLSENSOR"/>
</dbReference>
<dbReference type="AlphaFoldDB" id="A0A246IVL6"/>
<dbReference type="PANTHER" id="PTHR43547">
    <property type="entry name" value="TWO-COMPONENT HISTIDINE KINASE"/>
    <property type="match status" value="1"/>
</dbReference>
<dbReference type="Gene3D" id="3.30.565.10">
    <property type="entry name" value="Histidine kinase-like ATPase, C-terminal domain"/>
    <property type="match status" value="1"/>
</dbReference>
<dbReference type="GO" id="GO:0000155">
    <property type="term" value="F:phosphorelay sensor kinase activity"/>
    <property type="evidence" value="ECO:0007669"/>
    <property type="project" value="TreeGrafter"/>
</dbReference>
<evidence type="ECO:0000259" key="4">
    <source>
        <dbReference type="PROSITE" id="PS50109"/>
    </source>
</evidence>
<gene>
    <name evidence="5" type="ORF">CDN99_24635</name>
</gene>
<proteinExistence type="predicted"/>
<dbReference type="Proteomes" id="UP000197468">
    <property type="component" value="Unassembled WGS sequence"/>
</dbReference>
<feature type="domain" description="Histidine kinase" evidence="4">
    <location>
        <begin position="1"/>
        <end position="157"/>
    </location>
</feature>
<dbReference type="PANTHER" id="PTHR43547:SF2">
    <property type="entry name" value="HYBRID SIGNAL TRANSDUCTION HISTIDINE KINASE C"/>
    <property type="match status" value="1"/>
</dbReference>
<dbReference type="SMART" id="SM00387">
    <property type="entry name" value="HATPase_c"/>
    <property type="match status" value="1"/>
</dbReference>
<keyword evidence="6" id="KW-1185">Reference proteome</keyword>
<evidence type="ECO:0000256" key="3">
    <source>
        <dbReference type="ARBA" id="ARBA00022553"/>
    </source>
</evidence>
<protein>
    <recommendedName>
        <fullName evidence="2">histidine kinase</fullName>
        <ecNumber evidence="2">2.7.13.3</ecNumber>
    </recommendedName>
</protein>
<accession>A0A246IVL6</accession>
<dbReference type="InterPro" id="IPR036890">
    <property type="entry name" value="HATPase_C_sf"/>
</dbReference>
<dbReference type="OrthoDB" id="8807260at2"/>